<dbReference type="EMBL" id="CP081864">
    <property type="protein sequence ID" value="QZN97776.1"/>
    <property type="molecule type" value="Genomic_DNA"/>
</dbReference>
<evidence type="ECO:0000313" key="1">
    <source>
        <dbReference type="EMBL" id="QZN97776.1"/>
    </source>
</evidence>
<reference evidence="1 2" key="1">
    <citation type="submission" date="2021-08" db="EMBL/GenBank/DDBJ databases">
        <title>Culture and genomic analysis of Symbiopectobacterium purcellii sp. nov. gen. nov., isolated from the leafhopper Empoasca decipiens.</title>
        <authorList>
            <person name="Nadal-Jimenez P."/>
            <person name="Siozios S."/>
            <person name="Halliday N."/>
            <person name="Camara M."/>
            <person name="Hurst G.D.D."/>
        </authorList>
    </citation>
    <scope>NUCLEOTIDE SEQUENCE [LARGE SCALE GENOMIC DNA]</scope>
    <source>
        <strain evidence="1 2">SyEd1</strain>
    </source>
</reference>
<accession>A0ABX9AUV3</accession>
<dbReference type="RefSeq" id="WP_222160807.1">
    <property type="nucleotide sequence ID" value="NZ_CP081864.1"/>
</dbReference>
<organism evidence="1 2">
    <name type="scientific">Symbiopectobacterium purcellii</name>
    <dbReference type="NCBI Taxonomy" id="2871826"/>
    <lineage>
        <taxon>Bacteria</taxon>
        <taxon>Pseudomonadati</taxon>
        <taxon>Pseudomonadota</taxon>
        <taxon>Gammaproteobacteria</taxon>
        <taxon>Enterobacterales</taxon>
        <taxon>Enterobacteriaceae</taxon>
    </lineage>
</organism>
<dbReference type="Proteomes" id="UP000825886">
    <property type="component" value="Chromosome"/>
</dbReference>
<protein>
    <submittedName>
        <fullName evidence="1">Uncharacterized protein</fullName>
    </submittedName>
</protein>
<name>A0ABX9AUV3_9ENTR</name>
<sequence>MRASNNIDGRINFYASCVEVAERARPLPVLRAIDDMENYLSEVISGFTACIEYGEWVIDEIASIPEVISEDSLPRIENGQEQLRELYEYFTQTDLDASAWCDKNDHLRKDLAKAKEVTKGLFDQQEALKWAILEHNVDAGPKGEPLVVNNVDDLRKALSFL</sequence>
<evidence type="ECO:0000313" key="2">
    <source>
        <dbReference type="Proteomes" id="UP000825886"/>
    </source>
</evidence>
<gene>
    <name evidence="1" type="ORF">K6K13_11010</name>
</gene>
<keyword evidence="2" id="KW-1185">Reference proteome</keyword>
<proteinExistence type="predicted"/>